<sequence>MPAFTRTDFEIRAADGGPPIRGDVRVRAGLRPTAAVVICHGFKGFRGANFFPNLARAAAQRGFAAVTFDFSRNGLGDDGVDFSALDRFAQQTHSRNVAEIRAVLDAVSSGTILPRTPRRIGLMGHSRGGGEAVLAAADDPRVDALATWAAIGDVASRWKPEQIATWRAGGTVEVENTRTRQMMPVGPAYWADWEQNQQRLDIPAAAARLSIPWLIVHGDADATVTVEEGHALFDAAGDEAELLVVEGGDHTFGSKHPYAGATPELRTAADATLEWFSTHLA</sequence>
<keyword evidence="4" id="KW-1185">Reference proteome</keyword>
<evidence type="ECO:0000313" key="3">
    <source>
        <dbReference type="EMBL" id="MBB6070587.1"/>
    </source>
</evidence>
<gene>
    <name evidence="3" type="ORF">HNQ61_002208</name>
</gene>
<protein>
    <submittedName>
        <fullName evidence="3">Alpha-beta hydrolase superfamily lysophospholipase</fullName>
    </submittedName>
</protein>
<dbReference type="AlphaFoldDB" id="A0A841GXW5"/>
<dbReference type="InterPro" id="IPR050261">
    <property type="entry name" value="FrsA_esterase"/>
</dbReference>
<dbReference type="InterPro" id="IPR029058">
    <property type="entry name" value="AB_hydrolase_fold"/>
</dbReference>
<dbReference type="InterPro" id="IPR002925">
    <property type="entry name" value="Dienelactn_hydro"/>
</dbReference>
<dbReference type="SUPFAM" id="SSF53474">
    <property type="entry name" value="alpha/beta-Hydrolases"/>
    <property type="match status" value="1"/>
</dbReference>
<keyword evidence="1 3" id="KW-0378">Hydrolase</keyword>
<feature type="domain" description="Dienelactone hydrolase" evidence="2">
    <location>
        <begin position="32"/>
        <end position="279"/>
    </location>
</feature>
<comment type="caution">
    <text evidence="3">The sequence shown here is derived from an EMBL/GenBank/DDBJ whole genome shotgun (WGS) entry which is preliminary data.</text>
</comment>
<dbReference type="GO" id="GO:0052689">
    <property type="term" value="F:carboxylic ester hydrolase activity"/>
    <property type="evidence" value="ECO:0007669"/>
    <property type="project" value="UniProtKB-ARBA"/>
</dbReference>
<evidence type="ECO:0000313" key="4">
    <source>
        <dbReference type="Proteomes" id="UP000582837"/>
    </source>
</evidence>
<dbReference type="Gene3D" id="3.40.50.1820">
    <property type="entry name" value="alpha/beta hydrolase"/>
    <property type="match status" value="1"/>
</dbReference>
<reference evidence="3 4" key="1">
    <citation type="submission" date="2020-08" db="EMBL/GenBank/DDBJ databases">
        <title>Genomic Encyclopedia of Type Strains, Phase IV (KMG-IV): sequencing the most valuable type-strain genomes for metagenomic binning, comparative biology and taxonomic classification.</title>
        <authorList>
            <person name="Goeker M."/>
        </authorList>
    </citation>
    <scope>NUCLEOTIDE SEQUENCE [LARGE SCALE GENOMIC DNA]</scope>
    <source>
        <strain evidence="3 4">DSM 29007</strain>
    </source>
</reference>
<dbReference type="RefSeq" id="WP_170034418.1">
    <property type="nucleotide sequence ID" value="NZ_JABDTL010000001.1"/>
</dbReference>
<proteinExistence type="predicted"/>
<dbReference type="Proteomes" id="UP000582837">
    <property type="component" value="Unassembled WGS sequence"/>
</dbReference>
<name>A0A841GXW5_9BACT</name>
<evidence type="ECO:0000256" key="1">
    <source>
        <dbReference type="ARBA" id="ARBA00022801"/>
    </source>
</evidence>
<dbReference type="Pfam" id="PF01738">
    <property type="entry name" value="DLH"/>
    <property type="match status" value="1"/>
</dbReference>
<accession>A0A841GXW5</accession>
<dbReference type="PANTHER" id="PTHR22946:SF9">
    <property type="entry name" value="POLYKETIDE TRANSFERASE AF380"/>
    <property type="match status" value="1"/>
</dbReference>
<evidence type="ECO:0000259" key="2">
    <source>
        <dbReference type="Pfam" id="PF01738"/>
    </source>
</evidence>
<organism evidence="3 4">
    <name type="scientific">Longimicrobium terrae</name>
    <dbReference type="NCBI Taxonomy" id="1639882"/>
    <lineage>
        <taxon>Bacteria</taxon>
        <taxon>Pseudomonadati</taxon>
        <taxon>Gemmatimonadota</taxon>
        <taxon>Longimicrobiia</taxon>
        <taxon>Longimicrobiales</taxon>
        <taxon>Longimicrobiaceae</taxon>
        <taxon>Longimicrobium</taxon>
    </lineage>
</organism>
<dbReference type="PANTHER" id="PTHR22946">
    <property type="entry name" value="DIENELACTONE HYDROLASE DOMAIN-CONTAINING PROTEIN-RELATED"/>
    <property type="match status" value="1"/>
</dbReference>
<dbReference type="EMBL" id="JACHIA010000005">
    <property type="protein sequence ID" value="MBB6070587.1"/>
    <property type="molecule type" value="Genomic_DNA"/>
</dbReference>